<organism evidence="1 2">
    <name type="scientific">Penstemon smallii</name>
    <dbReference type="NCBI Taxonomy" id="265156"/>
    <lineage>
        <taxon>Eukaryota</taxon>
        <taxon>Viridiplantae</taxon>
        <taxon>Streptophyta</taxon>
        <taxon>Embryophyta</taxon>
        <taxon>Tracheophyta</taxon>
        <taxon>Spermatophyta</taxon>
        <taxon>Magnoliopsida</taxon>
        <taxon>eudicotyledons</taxon>
        <taxon>Gunneridae</taxon>
        <taxon>Pentapetalae</taxon>
        <taxon>asterids</taxon>
        <taxon>lamiids</taxon>
        <taxon>Lamiales</taxon>
        <taxon>Plantaginaceae</taxon>
        <taxon>Cheloneae</taxon>
        <taxon>Penstemon</taxon>
    </lineage>
</organism>
<reference evidence="1 2" key="1">
    <citation type="submission" date="2024-12" db="EMBL/GenBank/DDBJ databases">
        <title>The unique morphological basis and parallel evolutionary history of personate flowers in Penstemon.</title>
        <authorList>
            <person name="Depatie T.H."/>
            <person name="Wessinger C.A."/>
        </authorList>
    </citation>
    <scope>NUCLEOTIDE SEQUENCE [LARGE SCALE GENOMIC DNA]</scope>
    <source>
        <strain evidence="1">WTNN_2</strain>
        <tissue evidence="1">Leaf</tissue>
    </source>
</reference>
<dbReference type="PANTHER" id="PTHR39104:SF1">
    <property type="entry name" value="AMINO ACID-LIGASE"/>
    <property type="match status" value="1"/>
</dbReference>
<name>A0ABD3SX40_9LAMI</name>
<protein>
    <submittedName>
        <fullName evidence="1">Uncharacterized protein</fullName>
    </submittedName>
</protein>
<evidence type="ECO:0000313" key="2">
    <source>
        <dbReference type="Proteomes" id="UP001634393"/>
    </source>
</evidence>
<dbReference type="AlphaFoldDB" id="A0ABD3SX40"/>
<dbReference type="EMBL" id="JBJXBP010000005">
    <property type="protein sequence ID" value="KAL3828910.1"/>
    <property type="molecule type" value="Genomic_DNA"/>
</dbReference>
<dbReference type="PANTHER" id="PTHR39104">
    <property type="entry name" value="AMINO ACID-LIGASE"/>
    <property type="match status" value="1"/>
</dbReference>
<evidence type="ECO:0000313" key="1">
    <source>
        <dbReference type="EMBL" id="KAL3828910.1"/>
    </source>
</evidence>
<keyword evidence="2" id="KW-1185">Reference proteome</keyword>
<comment type="caution">
    <text evidence="1">The sequence shown here is derived from an EMBL/GenBank/DDBJ whole genome shotgun (WGS) entry which is preliminary data.</text>
</comment>
<dbReference type="Proteomes" id="UP001634393">
    <property type="component" value="Unassembled WGS sequence"/>
</dbReference>
<sequence>MEGEADKRRRVNLLCPSVSSKIVQIIAWEDQKLDLGSIARVFGLDPNTLKLNGHFISRGVDLIASSVTWKSLIGFFSSRGLSTGASDSDALLVHGKLSKIGSKRSHDPTGNGISEMSQQEKGYIRNAKKKQLEHGNLLNNDKFKETNSGSDDINLKRKLCFRGAINFKRSRYDEADSGLREINCGTSTESKFPCSFKRMRDEEMVSTAPLKRTR</sequence>
<accession>A0ABD3SX40</accession>
<gene>
    <name evidence="1" type="ORF">ACJIZ3_017712</name>
</gene>
<proteinExistence type="predicted"/>